<keyword evidence="7" id="KW-0503">Monooxygenase</keyword>
<keyword evidence="6" id="KW-0560">Oxidoreductase</keyword>
<evidence type="ECO:0000256" key="3">
    <source>
        <dbReference type="ARBA" id="ARBA00022630"/>
    </source>
</evidence>
<keyword evidence="4" id="KW-0274">FAD</keyword>
<evidence type="ECO:0000256" key="7">
    <source>
        <dbReference type="ARBA" id="ARBA00023033"/>
    </source>
</evidence>
<keyword evidence="5" id="KW-0521">NADP</keyword>
<dbReference type="PANTHER" id="PTHR43098:SF3">
    <property type="entry name" value="L-ORNITHINE N(5)-MONOOXYGENASE-RELATED"/>
    <property type="match status" value="1"/>
</dbReference>
<evidence type="ECO:0000313" key="9">
    <source>
        <dbReference type="EMBL" id="RVX69544.1"/>
    </source>
</evidence>
<comment type="cofactor">
    <cofactor evidence="1">
        <name>FAD</name>
        <dbReference type="ChEBI" id="CHEBI:57692"/>
    </cofactor>
</comment>
<dbReference type="EMBL" id="NAJM01000028">
    <property type="protein sequence ID" value="RVX69544.1"/>
    <property type="molecule type" value="Genomic_DNA"/>
</dbReference>
<dbReference type="OrthoDB" id="66881at2759"/>
<evidence type="ECO:0000256" key="6">
    <source>
        <dbReference type="ARBA" id="ARBA00023002"/>
    </source>
</evidence>
<dbReference type="AlphaFoldDB" id="A0A438N1L3"/>
<dbReference type="PANTHER" id="PTHR43098">
    <property type="entry name" value="L-ORNITHINE N(5)-MONOOXYGENASE-RELATED"/>
    <property type="match status" value="1"/>
</dbReference>
<evidence type="ECO:0000259" key="8">
    <source>
        <dbReference type="Pfam" id="PF07992"/>
    </source>
</evidence>
<reference evidence="9 10" key="1">
    <citation type="submission" date="2017-03" db="EMBL/GenBank/DDBJ databases">
        <title>Genomes of endolithic fungi from Antarctica.</title>
        <authorList>
            <person name="Coleine C."/>
            <person name="Masonjones S."/>
            <person name="Stajich J.E."/>
        </authorList>
    </citation>
    <scope>NUCLEOTIDE SEQUENCE [LARGE SCALE GENOMIC DNA]</scope>
    <source>
        <strain evidence="9 10">CCFEE 6314</strain>
    </source>
</reference>
<dbReference type="InterPro" id="IPR036188">
    <property type="entry name" value="FAD/NAD-bd_sf"/>
</dbReference>
<sequence length="548" mass="62223">MQTELQAKGTAEPTAAVTKVDVLIVGAGFSGCYLLHKLRSAGFKVKIIEAGNGYGGVWHWNCYPGARVDSPVPIYEYDIPEVWRSWSWPEMFPSGPQIREYFHHVDRKLDLSKDTIWNTKVAAAEWVEKDGEWIVSSDDSREFRSQHLIMATGFAAKRSFPDWPGLANFQGEIHHSSFWPYEGIQLEGKRVGVIGTGSTGLQIAQTIVDSVGHLTVFQRTPNMALPLLQDKLDEEEEEMRKRKLPEQFRARLTTFAGYLYDSVDRGTFTDTPEMREAFYNELWAKGGFHFWLANYNDLLSNIEANNEAYTFWVKKVRQRIQDPTIAGILAPLTPPHPFGTKRPALEWRWYDMFNEKHVQLVDLQATPVDCVTEKGIVTKDGKLHELDVLALATGFDAITGGLNNIDIKSRHGNLLREKWAGGARTALGMMVSDYPNMYMLYGPQGPTAFANGPSCIEIQGDWLVEVLKDLRQKNLRTIDPKPTAEERWERLIEDMTSKTLFPLADSWYMGANVPGKKRQMLNYTGGIPAYAKELERARRQGYDEFNLS</sequence>
<comment type="similarity">
    <text evidence="2">Belongs to the FAD-binding monooxygenase family.</text>
</comment>
<dbReference type="Gene3D" id="3.50.50.60">
    <property type="entry name" value="FAD/NAD(P)-binding domain"/>
    <property type="match status" value="2"/>
</dbReference>
<organism evidence="9 10">
    <name type="scientific">Exophiala mesophila</name>
    <name type="common">Black yeast-like fungus</name>
    <dbReference type="NCBI Taxonomy" id="212818"/>
    <lineage>
        <taxon>Eukaryota</taxon>
        <taxon>Fungi</taxon>
        <taxon>Dikarya</taxon>
        <taxon>Ascomycota</taxon>
        <taxon>Pezizomycotina</taxon>
        <taxon>Eurotiomycetes</taxon>
        <taxon>Chaetothyriomycetidae</taxon>
        <taxon>Chaetothyriales</taxon>
        <taxon>Herpotrichiellaceae</taxon>
        <taxon>Exophiala</taxon>
    </lineage>
</organism>
<proteinExistence type="inferred from homology"/>
<dbReference type="Pfam" id="PF07992">
    <property type="entry name" value="Pyr_redox_2"/>
    <property type="match status" value="1"/>
</dbReference>
<dbReference type="SUPFAM" id="SSF51905">
    <property type="entry name" value="FAD/NAD(P)-binding domain"/>
    <property type="match status" value="2"/>
</dbReference>
<comment type="caution">
    <text evidence="9">The sequence shown here is derived from an EMBL/GenBank/DDBJ whole genome shotgun (WGS) entry which is preliminary data.</text>
</comment>
<dbReference type="VEuPathDB" id="FungiDB:PV10_02205"/>
<evidence type="ECO:0000313" key="10">
    <source>
        <dbReference type="Proteomes" id="UP000288859"/>
    </source>
</evidence>
<accession>A0A438N1L3</accession>
<name>A0A438N1L3_EXOME</name>
<dbReference type="GO" id="GO:0004497">
    <property type="term" value="F:monooxygenase activity"/>
    <property type="evidence" value="ECO:0007669"/>
    <property type="project" value="UniProtKB-KW"/>
</dbReference>
<feature type="domain" description="FAD/NAD(P)-binding" evidence="8">
    <location>
        <begin position="21"/>
        <end position="254"/>
    </location>
</feature>
<evidence type="ECO:0000256" key="1">
    <source>
        <dbReference type="ARBA" id="ARBA00001974"/>
    </source>
</evidence>
<gene>
    <name evidence="9" type="ORF">B0A52_06608</name>
</gene>
<evidence type="ECO:0000256" key="5">
    <source>
        <dbReference type="ARBA" id="ARBA00022857"/>
    </source>
</evidence>
<evidence type="ECO:0000256" key="4">
    <source>
        <dbReference type="ARBA" id="ARBA00022827"/>
    </source>
</evidence>
<dbReference type="Proteomes" id="UP000288859">
    <property type="component" value="Unassembled WGS sequence"/>
</dbReference>
<keyword evidence="3" id="KW-0285">Flavoprotein</keyword>
<dbReference type="PRINTS" id="PR00411">
    <property type="entry name" value="PNDRDTASEI"/>
</dbReference>
<evidence type="ECO:0000256" key="2">
    <source>
        <dbReference type="ARBA" id="ARBA00010139"/>
    </source>
</evidence>
<dbReference type="InterPro" id="IPR050775">
    <property type="entry name" value="FAD-binding_Monooxygenases"/>
</dbReference>
<dbReference type="InterPro" id="IPR023753">
    <property type="entry name" value="FAD/NAD-binding_dom"/>
</dbReference>
<protein>
    <recommendedName>
        <fullName evidence="8">FAD/NAD(P)-binding domain-containing protein</fullName>
    </recommendedName>
</protein>